<keyword evidence="1" id="KW-0175">Coiled coil</keyword>
<sequence>MLTLTTHTLEKLELLLKSGGYKVRYEKGNFKTGACLLQSSKMIVVNKFSNLESRIQSLVELLRELEIDHKRLDDKQIAFLHQLKQTNLQL</sequence>
<name>A0ABP9FM79_9SPHI</name>
<dbReference type="Proteomes" id="UP001501436">
    <property type="component" value="Unassembled WGS sequence"/>
</dbReference>
<accession>A0ABP9FM79</accession>
<evidence type="ECO:0000313" key="2">
    <source>
        <dbReference type="EMBL" id="GAA4907410.1"/>
    </source>
</evidence>
<evidence type="ECO:0000313" key="3">
    <source>
        <dbReference type="Proteomes" id="UP001501436"/>
    </source>
</evidence>
<dbReference type="RefSeq" id="WP_345329603.1">
    <property type="nucleotide sequence ID" value="NZ_BAABJI010000001.1"/>
</dbReference>
<gene>
    <name evidence="2" type="ORF">GCM10023313_07800</name>
</gene>
<comment type="caution">
    <text evidence="2">The sequence shown here is derived from an EMBL/GenBank/DDBJ whole genome shotgun (WGS) entry which is preliminary data.</text>
</comment>
<dbReference type="EMBL" id="BAABJI010000001">
    <property type="protein sequence ID" value="GAA4907410.1"/>
    <property type="molecule type" value="Genomic_DNA"/>
</dbReference>
<evidence type="ECO:0000256" key="1">
    <source>
        <dbReference type="SAM" id="Coils"/>
    </source>
</evidence>
<organism evidence="2 3">
    <name type="scientific">Mucilaginibacter defluvii</name>
    <dbReference type="NCBI Taxonomy" id="1196019"/>
    <lineage>
        <taxon>Bacteria</taxon>
        <taxon>Pseudomonadati</taxon>
        <taxon>Bacteroidota</taxon>
        <taxon>Sphingobacteriia</taxon>
        <taxon>Sphingobacteriales</taxon>
        <taxon>Sphingobacteriaceae</taxon>
        <taxon>Mucilaginibacter</taxon>
    </lineage>
</organism>
<feature type="coiled-coil region" evidence="1">
    <location>
        <begin position="48"/>
        <end position="75"/>
    </location>
</feature>
<keyword evidence="3" id="KW-1185">Reference proteome</keyword>
<evidence type="ECO:0008006" key="4">
    <source>
        <dbReference type="Google" id="ProtNLM"/>
    </source>
</evidence>
<protein>
    <recommendedName>
        <fullName evidence="4">HicA-like toxin of HicAB toxin-antitoxin system</fullName>
    </recommendedName>
</protein>
<proteinExistence type="predicted"/>
<reference evidence="3" key="1">
    <citation type="journal article" date="2019" name="Int. J. Syst. Evol. Microbiol.">
        <title>The Global Catalogue of Microorganisms (GCM) 10K type strain sequencing project: providing services to taxonomists for standard genome sequencing and annotation.</title>
        <authorList>
            <consortium name="The Broad Institute Genomics Platform"/>
            <consortium name="The Broad Institute Genome Sequencing Center for Infectious Disease"/>
            <person name="Wu L."/>
            <person name="Ma J."/>
        </authorList>
    </citation>
    <scope>NUCLEOTIDE SEQUENCE [LARGE SCALE GENOMIC DNA]</scope>
    <source>
        <strain evidence="3">JCM 18283</strain>
    </source>
</reference>